<sequence length="146" mass="16052">MSFGITYITIAILISSTLVESIGRTQAAGAKGYLTCNGKPATDVKIKMYDDDSGIDLDDFMAETTTDSKGYFSLSGTKSELLTIDAKINIYHNCNDNVLQKLCYRKFTIWIPDNYINSGSTATNFYDIGRIELAGKISGESRDCIN</sequence>
<dbReference type="InterPro" id="IPR038479">
    <property type="entry name" value="Transthyretin-like_sf"/>
</dbReference>
<evidence type="ECO:0000313" key="9">
    <source>
        <dbReference type="WormBase" id="SRAE_2000513200"/>
    </source>
</evidence>
<reference evidence="8" key="2">
    <citation type="submission" date="2020-12" db="UniProtKB">
        <authorList>
            <consortium name="WormBaseParasite"/>
        </authorList>
    </citation>
    <scope>IDENTIFICATION</scope>
</reference>
<comment type="similarity">
    <text evidence="2">Belongs to the nematode transthyretin-like family.</text>
</comment>
<dbReference type="AlphaFoldDB" id="A0A090LQP4"/>
<gene>
    <name evidence="6 8 9" type="ORF">SRAE_2000513200</name>
</gene>
<keyword evidence="4 5" id="KW-0732">Signal</keyword>
<dbReference type="GO" id="GO:0005576">
    <property type="term" value="C:extracellular region"/>
    <property type="evidence" value="ECO:0007669"/>
    <property type="project" value="UniProtKB-SubCell"/>
</dbReference>
<evidence type="ECO:0000313" key="8">
    <source>
        <dbReference type="WBParaSite" id="SRAE_2000513200.1"/>
    </source>
</evidence>
<dbReference type="OrthoDB" id="73919at2759"/>
<evidence type="ECO:0000313" key="7">
    <source>
        <dbReference type="Proteomes" id="UP000035682"/>
    </source>
</evidence>
<evidence type="ECO:0000256" key="4">
    <source>
        <dbReference type="ARBA" id="ARBA00022729"/>
    </source>
</evidence>
<dbReference type="Gene3D" id="2.60.40.3330">
    <property type="match status" value="1"/>
</dbReference>
<evidence type="ECO:0000313" key="6">
    <source>
        <dbReference type="EMBL" id="CEF70501.1"/>
    </source>
</evidence>
<keyword evidence="3" id="KW-0964">Secreted</keyword>
<dbReference type="PANTHER" id="PTHR21700">
    <property type="entry name" value="TRANSTHYRETIN-LIKE FAMILY PROTEIN-RELATED"/>
    <property type="match status" value="1"/>
</dbReference>
<evidence type="ECO:0000256" key="1">
    <source>
        <dbReference type="ARBA" id="ARBA00004613"/>
    </source>
</evidence>
<dbReference type="OMA" id="DVRVKMY"/>
<feature type="signal peptide" evidence="5">
    <location>
        <begin position="1"/>
        <end position="19"/>
    </location>
</feature>
<protein>
    <submittedName>
        <fullName evidence="6 8">Transthyretin-like family-containing protein</fullName>
    </submittedName>
</protein>
<reference evidence="6 7" key="1">
    <citation type="submission" date="2014-09" db="EMBL/GenBank/DDBJ databases">
        <authorList>
            <person name="Martin A.A."/>
        </authorList>
    </citation>
    <scope>NUCLEOTIDE SEQUENCE</scope>
    <source>
        <strain evidence="7">ED321</strain>
        <strain evidence="6">ED321 Heterogonic</strain>
    </source>
</reference>
<dbReference type="InterPro" id="IPR001534">
    <property type="entry name" value="Transthyretin-like"/>
</dbReference>
<dbReference type="GeneID" id="36382879"/>
<evidence type="ECO:0000256" key="2">
    <source>
        <dbReference type="ARBA" id="ARBA00010112"/>
    </source>
</evidence>
<dbReference type="EMBL" id="LN609529">
    <property type="protein sequence ID" value="CEF70501.1"/>
    <property type="molecule type" value="Genomic_DNA"/>
</dbReference>
<dbReference type="CTD" id="36382879"/>
<dbReference type="PANTHER" id="PTHR21700:SF3">
    <property type="entry name" value="TRANSTHYRETIN-LIKE PROTEIN 5"/>
    <property type="match status" value="1"/>
</dbReference>
<feature type="chain" id="PRO_5015031118" evidence="5">
    <location>
        <begin position="20"/>
        <end position="146"/>
    </location>
</feature>
<dbReference type="Pfam" id="PF01060">
    <property type="entry name" value="TTR-52"/>
    <property type="match status" value="1"/>
</dbReference>
<dbReference type="WBParaSite" id="SRAE_2000513200.1">
    <property type="protein sequence ID" value="SRAE_2000513200.1"/>
    <property type="gene ID" value="WBGene00265386"/>
</dbReference>
<dbReference type="RefSeq" id="XP_024509698.1">
    <property type="nucleotide sequence ID" value="XM_024644104.1"/>
</dbReference>
<evidence type="ECO:0000256" key="5">
    <source>
        <dbReference type="SAM" id="SignalP"/>
    </source>
</evidence>
<keyword evidence="7" id="KW-1185">Reference proteome</keyword>
<accession>A0A090LQP4</accession>
<comment type="subcellular location">
    <subcellularLocation>
        <location evidence="1">Secreted</location>
    </subcellularLocation>
</comment>
<proteinExistence type="inferred from homology"/>
<evidence type="ECO:0000256" key="3">
    <source>
        <dbReference type="ARBA" id="ARBA00022525"/>
    </source>
</evidence>
<name>A0A090LQP4_STRRB</name>
<dbReference type="GO" id="GO:0009986">
    <property type="term" value="C:cell surface"/>
    <property type="evidence" value="ECO:0007669"/>
    <property type="project" value="InterPro"/>
</dbReference>
<dbReference type="WormBase" id="SRAE_2000513200">
    <property type="protein sequence ID" value="SRP04971"/>
    <property type="gene ID" value="WBGene00265386"/>
</dbReference>
<organism evidence="6">
    <name type="scientific">Strongyloides ratti</name>
    <name type="common">Parasitic roundworm</name>
    <dbReference type="NCBI Taxonomy" id="34506"/>
    <lineage>
        <taxon>Eukaryota</taxon>
        <taxon>Metazoa</taxon>
        <taxon>Ecdysozoa</taxon>
        <taxon>Nematoda</taxon>
        <taxon>Chromadorea</taxon>
        <taxon>Rhabditida</taxon>
        <taxon>Tylenchina</taxon>
        <taxon>Panagrolaimomorpha</taxon>
        <taxon>Strongyloidoidea</taxon>
        <taxon>Strongyloididae</taxon>
        <taxon>Strongyloides</taxon>
    </lineage>
</organism>
<dbReference type="Proteomes" id="UP000035682">
    <property type="component" value="Unplaced"/>
</dbReference>